<protein>
    <recommendedName>
        <fullName evidence="4">Homeobox domain-containing protein</fullName>
    </recommendedName>
</protein>
<dbReference type="Gramene" id="GBG64878">
    <property type="protein sequence ID" value="GBG64878"/>
    <property type="gene ID" value="CBR_g48346"/>
</dbReference>
<comment type="caution">
    <text evidence="2">The sequence shown here is derived from an EMBL/GenBank/DDBJ whole genome shotgun (WGS) entry which is preliminary data.</text>
</comment>
<evidence type="ECO:0008006" key="4">
    <source>
        <dbReference type="Google" id="ProtNLM"/>
    </source>
</evidence>
<evidence type="ECO:0000313" key="3">
    <source>
        <dbReference type="Proteomes" id="UP000265515"/>
    </source>
</evidence>
<feature type="region of interest" description="Disordered" evidence="1">
    <location>
        <begin position="145"/>
        <end position="166"/>
    </location>
</feature>
<dbReference type="Proteomes" id="UP000265515">
    <property type="component" value="Unassembled WGS sequence"/>
</dbReference>
<dbReference type="OrthoDB" id="1920276at2759"/>
<feature type="region of interest" description="Disordered" evidence="1">
    <location>
        <begin position="390"/>
        <end position="420"/>
    </location>
</feature>
<accession>A0A388K489</accession>
<dbReference type="InterPro" id="IPR009057">
    <property type="entry name" value="Homeodomain-like_sf"/>
</dbReference>
<reference evidence="2 3" key="1">
    <citation type="journal article" date="2018" name="Cell">
        <title>The Chara Genome: Secondary Complexity and Implications for Plant Terrestrialization.</title>
        <authorList>
            <person name="Nishiyama T."/>
            <person name="Sakayama H."/>
            <person name="Vries J.D."/>
            <person name="Buschmann H."/>
            <person name="Saint-Marcoux D."/>
            <person name="Ullrich K.K."/>
            <person name="Haas F.B."/>
            <person name="Vanderstraeten L."/>
            <person name="Becker D."/>
            <person name="Lang D."/>
            <person name="Vosolsobe S."/>
            <person name="Rombauts S."/>
            <person name="Wilhelmsson P.K.I."/>
            <person name="Janitza P."/>
            <person name="Kern R."/>
            <person name="Heyl A."/>
            <person name="Rumpler F."/>
            <person name="Villalobos L.I.A.C."/>
            <person name="Clay J.M."/>
            <person name="Skokan R."/>
            <person name="Toyoda A."/>
            <person name="Suzuki Y."/>
            <person name="Kagoshima H."/>
            <person name="Schijlen E."/>
            <person name="Tajeshwar N."/>
            <person name="Catarino B."/>
            <person name="Hetherington A.J."/>
            <person name="Saltykova A."/>
            <person name="Bonnot C."/>
            <person name="Breuninger H."/>
            <person name="Symeonidi A."/>
            <person name="Radhakrishnan G.V."/>
            <person name="Van Nieuwerburgh F."/>
            <person name="Deforce D."/>
            <person name="Chang C."/>
            <person name="Karol K.G."/>
            <person name="Hedrich R."/>
            <person name="Ulvskov P."/>
            <person name="Glockner G."/>
            <person name="Delwiche C.F."/>
            <person name="Petrasek J."/>
            <person name="Van de Peer Y."/>
            <person name="Friml J."/>
            <person name="Beilby M."/>
            <person name="Dolan L."/>
            <person name="Kohara Y."/>
            <person name="Sugano S."/>
            <person name="Fujiyama A."/>
            <person name="Delaux P.-M."/>
            <person name="Quint M."/>
            <person name="TheiBen G."/>
            <person name="Hagemann M."/>
            <person name="Harholt J."/>
            <person name="Dunand C."/>
            <person name="Zachgo S."/>
            <person name="Langdale J."/>
            <person name="Maumus F."/>
            <person name="Straeten D.V.D."/>
            <person name="Gould S.B."/>
            <person name="Rensing S.A."/>
        </authorList>
    </citation>
    <scope>NUCLEOTIDE SEQUENCE [LARGE SCALE GENOMIC DNA]</scope>
    <source>
        <strain evidence="2 3">S276</strain>
    </source>
</reference>
<dbReference type="SUPFAM" id="SSF46689">
    <property type="entry name" value="Homeodomain-like"/>
    <property type="match status" value="1"/>
</dbReference>
<dbReference type="EMBL" id="BFEA01000055">
    <property type="protein sequence ID" value="GBG64878.1"/>
    <property type="molecule type" value="Genomic_DNA"/>
</dbReference>
<organism evidence="2 3">
    <name type="scientific">Chara braunii</name>
    <name type="common">Braun's stonewort</name>
    <dbReference type="NCBI Taxonomy" id="69332"/>
    <lineage>
        <taxon>Eukaryota</taxon>
        <taxon>Viridiplantae</taxon>
        <taxon>Streptophyta</taxon>
        <taxon>Charophyceae</taxon>
        <taxon>Charales</taxon>
        <taxon>Characeae</taxon>
        <taxon>Chara</taxon>
    </lineage>
</organism>
<evidence type="ECO:0000256" key="1">
    <source>
        <dbReference type="SAM" id="MobiDB-lite"/>
    </source>
</evidence>
<dbReference type="SUPFAM" id="SSF47676">
    <property type="entry name" value="Conserved domain common to transcription factors TFIIS, elongin A, CRSP70"/>
    <property type="match status" value="1"/>
</dbReference>
<name>A0A388K489_CHABU</name>
<gene>
    <name evidence="2" type="ORF">CBR_g48346</name>
</gene>
<sequence length="444" mass="47681">MTVQQCSPSFSIPPPAGEDGLLTEKGTALVQLLQRQRMMFDLQVQELVRLVAVQQELTGSNPLKEELVSLILGEKSGGEQKGEALSTSAVKELLSVFALKDTLTKAEVRLISAANGITPAQVKEFFTSQRKCVRRLLLQRPKLEGDAEQSPLQMEGDGSNGPRIKSSSEMDPQLLAIVDKVSGGLAGESVAQMMVQLMEAEEGMAGRATLAKVLLRTKQRQSLTRLVELNCVKILGSWLLQALKEEQTSLLRSLLKVLEKLPAQKCPTVQLLAVTKNVTRLGSYFVQDIGAMAKFLISRWKKMSLLEKVVVEEKKIAGASAVWGKCAPQAAIKKQMAGETGIAARKAAAGFSELAGLKKSPTTDAMNLTKAGGLSQKRAPDLTGVMTKSTAAQQAEPPNKKLKTGPISATGSARSTSGFDKLSVSNGLLENSRQGKAAFELLQK</sequence>
<evidence type="ECO:0000313" key="2">
    <source>
        <dbReference type="EMBL" id="GBG64878.1"/>
    </source>
</evidence>
<keyword evidence="3" id="KW-1185">Reference proteome</keyword>
<dbReference type="STRING" id="69332.A0A388K489"/>
<feature type="compositionally biased region" description="Polar residues" evidence="1">
    <location>
        <begin position="407"/>
        <end position="420"/>
    </location>
</feature>
<dbReference type="AlphaFoldDB" id="A0A388K489"/>
<proteinExistence type="predicted"/>
<dbReference type="InterPro" id="IPR035441">
    <property type="entry name" value="TFIIS/LEDGF_dom_sf"/>
</dbReference>